<sequence>MSDLKTISRSQLYESDHESNNDNDDLNIDQEYNLPPPGFDFEIVDIDDIEEKEDKEEKIEDEDEEAEEDEKVEFFPLFSTSNQSNDNNSINSNLVKVKMDIDSDNNEIDELITNIDKNKFTDEEWDRIVLKLNSNNRNINYYYKNTNNNSIEEINKFKSVAVDGNTILKWNEQFRIISDYKLINLNEFNKKIEDQIKISNKNLIKSKKRGGKKKRDAKIFKKERLKIWKLKLKEAKERSKQRIYKDHSNKPIKSTKTKFGDSFKKRNTISKNSLNNNNNNKPGKPIFRTE</sequence>
<name>A0A9P7BGE4_9ASCO</name>
<protein>
    <submittedName>
        <fullName evidence="2">Uncharacterized protein</fullName>
    </submittedName>
</protein>
<gene>
    <name evidence="2" type="ORF">C6P40_004181</name>
</gene>
<proteinExistence type="predicted"/>
<dbReference type="InterPro" id="IPR018555">
    <property type="entry name" value="C630.06c-like"/>
</dbReference>
<evidence type="ECO:0000256" key="1">
    <source>
        <dbReference type="SAM" id="MobiDB-lite"/>
    </source>
</evidence>
<feature type="region of interest" description="Disordered" evidence="1">
    <location>
        <begin position="1"/>
        <end position="70"/>
    </location>
</feature>
<feature type="compositionally biased region" description="Basic and acidic residues" evidence="1">
    <location>
        <begin position="237"/>
        <end position="249"/>
    </location>
</feature>
<reference evidence="2" key="1">
    <citation type="submission" date="2020-11" db="EMBL/GenBank/DDBJ databases">
        <title>Kefir isolates.</title>
        <authorList>
            <person name="Marcisauskas S."/>
            <person name="Kim Y."/>
            <person name="Blasche S."/>
        </authorList>
    </citation>
    <scope>NUCLEOTIDE SEQUENCE</scope>
    <source>
        <strain evidence="2">Olga-1</strain>
    </source>
</reference>
<evidence type="ECO:0000313" key="2">
    <source>
        <dbReference type="EMBL" id="KAG0689941.1"/>
    </source>
</evidence>
<comment type="caution">
    <text evidence="2">The sequence shown here is derived from an EMBL/GenBank/DDBJ whole genome shotgun (WGS) entry which is preliminary data.</text>
</comment>
<feature type="region of interest" description="Disordered" evidence="1">
    <location>
        <begin position="237"/>
        <end position="290"/>
    </location>
</feature>
<dbReference type="EMBL" id="PUHW01000053">
    <property type="protein sequence ID" value="KAG0689941.1"/>
    <property type="molecule type" value="Genomic_DNA"/>
</dbReference>
<dbReference type="Pfam" id="PF09428">
    <property type="entry name" value="DUF2011"/>
    <property type="match status" value="1"/>
</dbReference>
<dbReference type="Proteomes" id="UP000697127">
    <property type="component" value="Unassembled WGS sequence"/>
</dbReference>
<feature type="compositionally biased region" description="Acidic residues" evidence="1">
    <location>
        <begin position="42"/>
        <end position="70"/>
    </location>
</feature>
<organism evidence="2 3">
    <name type="scientific">Pichia californica</name>
    <dbReference type="NCBI Taxonomy" id="460514"/>
    <lineage>
        <taxon>Eukaryota</taxon>
        <taxon>Fungi</taxon>
        <taxon>Dikarya</taxon>
        <taxon>Ascomycota</taxon>
        <taxon>Saccharomycotina</taxon>
        <taxon>Pichiomycetes</taxon>
        <taxon>Pichiales</taxon>
        <taxon>Pichiaceae</taxon>
        <taxon>Pichia</taxon>
    </lineage>
</organism>
<accession>A0A9P7BGE4</accession>
<keyword evidence="3" id="KW-1185">Reference proteome</keyword>
<evidence type="ECO:0000313" key="3">
    <source>
        <dbReference type="Proteomes" id="UP000697127"/>
    </source>
</evidence>
<dbReference type="OrthoDB" id="3996649at2759"/>
<feature type="compositionally biased region" description="Polar residues" evidence="1">
    <location>
        <begin position="1"/>
        <end position="13"/>
    </location>
</feature>
<dbReference type="AlphaFoldDB" id="A0A9P7BGE4"/>